<name>A0A7X8SKD0_9BACT</name>
<dbReference type="SMART" id="SM00812">
    <property type="entry name" value="Alpha_L_fucos"/>
    <property type="match status" value="1"/>
</dbReference>
<dbReference type="PANTHER" id="PTHR10030:SF37">
    <property type="entry name" value="ALPHA-L-FUCOSIDASE-RELATED"/>
    <property type="match status" value="1"/>
</dbReference>
<reference evidence="9 10" key="1">
    <citation type="submission" date="2020-04" db="EMBL/GenBank/DDBJ databases">
        <title>Flammeovirga sp. SR4, a novel species isolated from seawater.</title>
        <authorList>
            <person name="Wang X."/>
        </authorList>
    </citation>
    <scope>NUCLEOTIDE SEQUENCE [LARGE SCALE GENOMIC DNA]</scope>
    <source>
        <strain evidence="9 10">SR4</strain>
    </source>
</reference>
<evidence type="ECO:0000256" key="4">
    <source>
        <dbReference type="ARBA" id="ARBA00022729"/>
    </source>
</evidence>
<dbReference type="InterPro" id="IPR000933">
    <property type="entry name" value="Glyco_hydro_29"/>
</dbReference>
<accession>A0A7X8SKD0</accession>
<dbReference type="Pfam" id="PF01120">
    <property type="entry name" value="Alpha_L_fucos"/>
    <property type="match status" value="1"/>
</dbReference>
<dbReference type="EC" id="3.2.1.51" evidence="3"/>
<dbReference type="PANTHER" id="PTHR10030">
    <property type="entry name" value="ALPHA-L-FUCOSIDASE"/>
    <property type="match status" value="1"/>
</dbReference>
<evidence type="ECO:0000256" key="5">
    <source>
        <dbReference type="ARBA" id="ARBA00022801"/>
    </source>
</evidence>
<comment type="function">
    <text evidence="1">Alpha-L-fucosidase is responsible for hydrolyzing the alpha-1,6-linked fucose joined to the reducing-end N-acetylglucosamine of the carbohydrate moieties of glycoproteins.</text>
</comment>
<protein>
    <recommendedName>
        <fullName evidence="3">alpha-L-fucosidase</fullName>
        <ecNumber evidence="3">3.2.1.51</ecNumber>
    </recommendedName>
</protein>
<evidence type="ECO:0000256" key="6">
    <source>
        <dbReference type="ARBA" id="ARBA00023295"/>
    </source>
</evidence>
<keyword evidence="4" id="KW-0732">Signal</keyword>
<dbReference type="InterPro" id="IPR031919">
    <property type="entry name" value="Fucosidase_C"/>
</dbReference>
<evidence type="ECO:0000259" key="7">
    <source>
        <dbReference type="Pfam" id="PF01120"/>
    </source>
</evidence>
<evidence type="ECO:0000259" key="8">
    <source>
        <dbReference type="Pfam" id="PF16757"/>
    </source>
</evidence>
<dbReference type="SUPFAM" id="SSF51445">
    <property type="entry name" value="(Trans)glycosidases"/>
    <property type="match status" value="1"/>
</dbReference>
<dbReference type="PRINTS" id="PR00741">
    <property type="entry name" value="GLHYDRLASE29"/>
</dbReference>
<dbReference type="Gene3D" id="3.20.20.80">
    <property type="entry name" value="Glycosidases"/>
    <property type="match status" value="1"/>
</dbReference>
<feature type="domain" description="Glycoside hydrolase family 29 N-terminal" evidence="7">
    <location>
        <begin position="27"/>
        <end position="386"/>
    </location>
</feature>
<evidence type="ECO:0000256" key="3">
    <source>
        <dbReference type="ARBA" id="ARBA00012662"/>
    </source>
</evidence>
<gene>
    <name evidence="9" type="ORF">HGP29_11505</name>
</gene>
<keyword evidence="5" id="KW-0378">Hydrolase</keyword>
<evidence type="ECO:0000313" key="10">
    <source>
        <dbReference type="Proteomes" id="UP000585050"/>
    </source>
</evidence>
<dbReference type="Proteomes" id="UP000585050">
    <property type="component" value="Unassembled WGS sequence"/>
</dbReference>
<comment type="similarity">
    <text evidence="2">Belongs to the glycosyl hydrolase 29 family.</text>
</comment>
<proteinExistence type="inferred from homology"/>
<dbReference type="EMBL" id="JABAIL010000003">
    <property type="protein sequence ID" value="NLR91839.1"/>
    <property type="molecule type" value="Genomic_DNA"/>
</dbReference>
<dbReference type="PIRSF" id="PIRSF001092">
    <property type="entry name" value="Alpha-L-fucosidase"/>
    <property type="match status" value="1"/>
</dbReference>
<dbReference type="AlphaFoldDB" id="A0A7X8SKD0"/>
<organism evidence="9 10">
    <name type="scientific">Flammeovirga agarivorans</name>
    <dbReference type="NCBI Taxonomy" id="2726742"/>
    <lineage>
        <taxon>Bacteria</taxon>
        <taxon>Pseudomonadati</taxon>
        <taxon>Bacteroidota</taxon>
        <taxon>Cytophagia</taxon>
        <taxon>Cytophagales</taxon>
        <taxon>Flammeovirgaceae</taxon>
        <taxon>Flammeovirga</taxon>
    </lineage>
</organism>
<dbReference type="InterPro" id="IPR016286">
    <property type="entry name" value="FUC_metazoa-typ"/>
</dbReference>
<dbReference type="InterPro" id="IPR057739">
    <property type="entry name" value="Glyco_hydro_29_N"/>
</dbReference>
<dbReference type="Gene3D" id="2.60.40.1180">
    <property type="entry name" value="Golgi alpha-mannosidase II"/>
    <property type="match status" value="1"/>
</dbReference>
<evidence type="ECO:0000256" key="2">
    <source>
        <dbReference type="ARBA" id="ARBA00007951"/>
    </source>
</evidence>
<dbReference type="GO" id="GO:0004560">
    <property type="term" value="F:alpha-L-fucosidase activity"/>
    <property type="evidence" value="ECO:0007669"/>
    <property type="project" value="InterPro"/>
</dbReference>
<comment type="caution">
    <text evidence="9">The sequence shown here is derived from an EMBL/GenBank/DDBJ whole genome shotgun (WGS) entry which is preliminary data.</text>
</comment>
<dbReference type="GO" id="GO:0005764">
    <property type="term" value="C:lysosome"/>
    <property type="evidence" value="ECO:0007669"/>
    <property type="project" value="TreeGrafter"/>
</dbReference>
<keyword evidence="10" id="KW-1185">Reference proteome</keyword>
<keyword evidence="6" id="KW-0326">Glycosidase</keyword>
<evidence type="ECO:0000313" key="9">
    <source>
        <dbReference type="EMBL" id="NLR91839.1"/>
    </source>
</evidence>
<dbReference type="Pfam" id="PF16757">
    <property type="entry name" value="Fucosidase_C"/>
    <property type="match status" value="1"/>
</dbReference>
<feature type="domain" description="Alpha-L-fucosidase C-terminal" evidence="8">
    <location>
        <begin position="425"/>
        <end position="497"/>
    </location>
</feature>
<dbReference type="InterPro" id="IPR017853">
    <property type="entry name" value="GH"/>
</dbReference>
<dbReference type="RefSeq" id="WP_168882552.1">
    <property type="nucleotide sequence ID" value="NZ_JABAIL010000003.1"/>
</dbReference>
<sequence length="507" mass="59479">MRYNLMKALAVSFLFFVIYSFSMISTHSEKPQHYAYDTNWESVQTYQVPQWFKDAKLGIFVEWGIYNVPRIKTSYYARWMDFDSVQYNANGKVVNTNPHPLHNFHKSHYGTSTKYEDFVSSYTTQSFNADEWASLFKKSGAKYIISVAEHHDGFAMYNSNHTSFNSVQLGPKRDLTKELIQASKKQNLKIGLSSHFAYNWNFYSPNSSFQDENRQLGLASQYPSQPVSQNFIDHWWDRTKDIIDQYQPDLMWFDFYMNKNEFKPYHEKLALYYYNKGIDWEKEVVLQSQDKYSHALPKGTNVMNINYSKNREINEEQWQGNIPLVKYNLETGEEKHKKTKRVIEDFIDIISKNGNALLHVFPNADGTIPDKQKQVLEEIGEWVNINQSAIFGASPWTTHGKGAINTFKGSFSKQLKVNYSTRDSYRFTKNNNRLYVFMMSNSEDGVLEVSDIESNNQQNKIRHINLLGSDEKVEWKQSDRGLSIFISKHQPNKYARVFEIEFENQII</sequence>
<dbReference type="GO" id="GO:0006004">
    <property type="term" value="P:fucose metabolic process"/>
    <property type="evidence" value="ECO:0007669"/>
    <property type="project" value="InterPro"/>
</dbReference>
<dbReference type="GO" id="GO:0016139">
    <property type="term" value="P:glycoside catabolic process"/>
    <property type="evidence" value="ECO:0007669"/>
    <property type="project" value="TreeGrafter"/>
</dbReference>
<dbReference type="InterPro" id="IPR013780">
    <property type="entry name" value="Glyco_hydro_b"/>
</dbReference>
<evidence type="ECO:0000256" key="1">
    <source>
        <dbReference type="ARBA" id="ARBA00004071"/>
    </source>
</evidence>